<feature type="chain" id="PRO_5044264667" evidence="5">
    <location>
        <begin position="19"/>
        <end position="1130"/>
    </location>
</feature>
<evidence type="ECO:0000313" key="8">
    <source>
        <dbReference type="EMBL" id="XDO98414.1"/>
    </source>
</evidence>
<evidence type="ECO:0000256" key="3">
    <source>
        <dbReference type="ARBA" id="ARBA00023237"/>
    </source>
</evidence>
<organism evidence="8">
    <name type="scientific">Caulobacter sp. 73W</name>
    <dbReference type="NCBI Taxonomy" id="3161137"/>
    <lineage>
        <taxon>Bacteria</taxon>
        <taxon>Pseudomonadati</taxon>
        <taxon>Pseudomonadota</taxon>
        <taxon>Alphaproteobacteria</taxon>
        <taxon>Caulobacterales</taxon>
        <taxon>Caulobacteraceae</taxon>
        <taxon>Caulobacter</taxon>
    </lineage>
</organism>
<feature type="signal peptide" evidence="5">
    <location>
        <begin position="1"/>
        <end position="18"/>
    </location>
</feature>
<dbReference type="InterPro" id="IPR000531">
    <property type="entry name" value="Beta-barrel_TonB"/>
</dbReference>
<keyword evidence="3" id="KW-0998">Cell outer membrane</keyword>
<dbReference type="GO" id="GO:0009279">
    <property type="term" value="C:cell outer membrane"/>
    <property type="evidence" value="ECO:0007669"/>
    <property type="project" value="UniProtKB-SubCell"/>
</dbReference>
<dbReference type="InterPro" id="IPR036942">
    <property type="entry name" value="Beta-barrel_TonB_sf"/>
</dbReference>
<dbReference type="Pfam" id="PF00593">
    <property type="entry name" value="TonB_dep_Rec_b-barrel"/>
    <property type="match status" value="1"/>
</dbReference>
<evidence type="ECO:0000259" key="7">
    <source>
        <dbReference type="Pfam" id="PF07715"/>
    </source>
</evidence>
<dbReference type="InterPro" id="IPR012910">
    <property type="entry name" value="Plug_dom"/>
</dbReference>
<feature type="domain" description="TonB-dependent receptor-like beta-barrel" evidence="6">
    <location>
        <begin position="560"/>
        <end position="1096"/>
    </location>
</feature>
<dbReference type="Gene3D" id="2.40.170.20">
    <property type="entry name" value="TonB-dependent receptor, beta-barrel domain"/>
    <property type="match status" value="1"/>
</dbReference>
<gene>
    <name evidence="8" type="ORF">ABOZ73_08370</name>
</gene>
<dbReference type="EMBL" id="CP158375">
    <property type="protein sequence ID" value="XDO98414.1"/>
    <property type="molecule type" value="Genomic_DNA"/>
</dbReference>
<dbReference type="InterPro" id="IPR037066">
    <property type="entry name" value="Plug_dom_sf"/>
</dbReference>
<sequence>MAIGAALAAALVAGHASAQEAAAADDTAVEEIVVTGFRAALQSALVQKRESNVMVDVINAEDIADFPDANLAKSLQRLPGVSIDRVNGEGNKISVRGLGGDFTRVRLNGLETLSTSGSSTADGALSRDRGFEFNTFASELFSSLQVQKTASAEVDEGSLGATVDLISGRPFNYSGRRMAFTAQDAYYENGGKHNPRLAGLVSDRWDTPFGEFGVLASAAYNRREQIIDSYTRGLGGPDYTYRGSTYNNAAAAAAGDPQGFALPTGVNAANVIPRVTNPEALQYLIGSNPRAYELLYGPNNYRGSLVRIPTLSSLNHRELEQERLGLTLSMQWKPTERTTITYDGLYAEMDQTADNYQIGAIGLNRNNTNGNRTASNFSYQTATTASAAQNTYANRRSAYANCATQAATSFRDAIDCGQSQYGNTPVFNSTIYGAGGLPAGAGSFNPNNLEVYDYYNQPGSVGYVAHPQGQAMRAQFLGRPSTRLIDAGLSAAGDSANYLVLGNVDFRSAIDQGSFTNYFAQNSIDITHELTDNFRVHGKYGRSRSINKNTGLLADFIRLDSGNGTAGNGYFVYDDRDGGPMPSMDFGFDVADPTKWDFVKGYSALRHYYTISRNDYEAMQFDVAYDLNPNFTFKAGASQREFGFYYTRYERLIGDTMNPSLLEGVRGGLVGATTVGQMGQVVKFGEGLDMPAGTPKSFFAPNLEAFQQRFGFDCNCINKFGDWRLSDLRNGGVGTFGVDEKDTGFFGQVDYNLTFLGRTLRGNVGVRQVKTEIEARGRTPSGRPVEEGHSYNDTLPSFNAAYEIDEKLMLRFGVAKVMARPQLVALSPGISNLTVPTGIGTQPADYDGSNAAITVGNVRLKPFRATNYDASIEWYFTTGAVLSAAVFRKEINSFPQIVIREGPLSSIFDAEGIASIRATYDGLVDDQSASRRAYLDQDRTFQIRQYNDAPGGFLQGFELNYQQNLTFLPDTFGFLPQWTQNFGVQANYTYIESELEFILDPVANITGKAPFLGASPKSLNATVFYETPKFSGRVSAAYRSPYKTTYPLASGGCNPGVCNSPLINDFVSSKKTFNLDASLSYQWNEHLTFTAEALNLTDQKDQRFGYENDPLVSQYASTGRQFFVGARFVY</sequence>
<dbReference type="PANTHER" id="PTHR40980:SF3">
    <property type="entry name" value="TONB-DEPENDENT RECEPTOR-LIKE BETA-BARREL DOMAIN-CONTAINING PROTEIN"/>
    <property type="match status" value="1"/>
</dbReference>
<evidence type="ECO:0000256" key="2">
    <source>
        <dbReference type="ARBA" id="ARBA00023136"/>
    </source>
</evidence>
<proteinExistence type="inferred from homology"/>
<name>A0AB39KXA1_9CAUL</name>
<dbReference type="RefSeq" id="WP_369062289.1">
    <property type="nucleotide sequence ID" value="NZ_CP158375.1"/>
</dbReference>
<dbReference type="Gene3D" id="2.170.130.10">
    <property type="entry name" value="TonB-dependent receptor, plug domain"/>
    <property type="match status" value="1"/>
</dbReference>
<accession>A0AB39KXA1</accession>
<feature type="domain" description="TonB-dependent receptor plug" evidence="7">
    <location>
        <begin position="48"/>
        <end position="161"/>
    </location>
</feature>
<dbReference type="PANTHER" id="PTHR40980">
    <property type="entry name" value="PLUG DOMAIN-CONTAINING PROTEIN"/>
    <property type="match status" value="1"/>
</dbReference>
<keyword evidence="2 4" id="KW-0472">Membrane</keyword>
<keyword evidence="4" id="KW-0798">TonB box</keyword>
<dbReference type="SUPFAM" id="SSF56935">
    <property type="entry name" value="Porins"/>
    <property type="match status" value="1"/>
</dbReference>
<protein>
    <submittedName>
        <fullName evidence="8">TonB-dependent receptor</fullName>
    </submittedName>
</protein>
<dbReference type="Pfam" id="PF07715">
    <property type="entry name" value="Plug"/>
    <property type="match status" value="1"/>
</dbReference>
<dbReference type="AlphaFoldDB" id="A0AB39KXA1"/>
<keyword evidence="8" id="KW-0675">Receptor</keyword>
<comment type="similarity">
    <text evidence="4">Belongs to the TonB-dependent receptor family.</text>
</comment>
<evidence type="ECO:0000256" key="5">
    <source>
        <dbReference type="SAM" id="SignalP"/>
    </source>
</evidence>
<evidence type="ECO:0000259" key="6">
    <source>
        <dbReference type="Pfam" id="PF00593"/>
    </source>
</evidence>
<evidence type="ECO:0000256" key="4">
    <source>
        <dbReference type="RuleBase" id="RU003357"/>
    </source>
</evidence>
<reference evidence="8" key="1">
    <citation type="submission" date="2024-06" db="EMBL/GenBank/DDBJ databases">
        <title>Caulobacter inopinatus, sp. nov.</title>
        <authorList>
            <person name="Donachie S.P."/>
        </authorList>
    </citation>
    <scope>NUCLEOTIDE SEQUENCE</scope>
    <source>
        <strain evidence="8">73W</strain>
    </source>
</reference>
<keyword evidence="5" id="KW-0732">Signal</keyword>
<evidence type="ECO:0000256" key="1">
    <source>
        <dbReference type="ARBA" id="ARBA00004442"/>
    </source>
</evidence>
<comment type="subcellular location">
    <subcellularLocation>
        <location evidence="1 4">Cell outer membrane</location>
    </subcellularLocation>
</comment>